<feature type="transmembrane region" description="Helical" evidence="7">
    <location>
        <begin position="1245"/>
        <end position="1270"/>
    </location>
</feature>
<dbReference type="InterPro" id="IPR021520">
    <property type="entry name" value="Stealth_CR2"/>
</dbReference>
<dbReference type="Pfam" id="PF00066">
    <property type="entry name" value="Notch"/>
    <property type="match status" value="2"/>
</dbReference>
<evidence type="ECO:0000256" key="3">
    <source>
        <dbReference type="ARBA" id="ARBA00022737"/>
    </source>
</evidence>
<feature type="transmembrane region" description="Helical" evidence="7">
    <location>
        <begin position="21"/>
        <end position="45"/>
    </location>
</feature>
<keyword evidence="5" id="KW-0325">Glycoprotein</keyword>
<comment type="similarity">
    <text evidence="1">Belongs to the stealth family.</text>
</comment>
<feature type="region of interest" description="Disordered" evidence="6">
    <location>
        <begin position="896"/>
        <end position="918"/>
    </location>
</feature>
<keyword evidence="11" id="KW-1185">Reference proteome</keyword>
<dbReference type="EMBL" id="JAWZYT010004204">
    <property type="protein sequence ID" value="KAK4294767.1"/>
    <property type="molecule type" value="Genomic_DNA"/>
</dbReference>
<evidence type="ECO:0000256" key="1">
    <source>
        <dbReference type="ARBA" id="ARBA00007583"/>
    </source>
</evidence>
<dbReference type="GO" id="GO:0046835">
    <property type="term" value="P:carbohydrate phosphorylation"/>
    <property type="evidence" value="ECO:0007669"/>
    <property type="project" value="TreeGrafter"/>
</dbReference>
<proteinExistence type="inferred from homology"/>
<dbReference type="InterPro" id="IPR031356">
    <property type="entry name" value="Stealth_CR4"/>
</dbReference>
<dbReference type="Gene3D" id="4.10.470.20">
    <property type="match status" value="2"/>
</dbReference>
<dbReference type="GO" id="GO:0016256">
    <property type="term" value="P:N-glycan processing to lysosome"/>
    <property type="evidence" value="ECO:0007669"/>
    <property type="project" value="TreeGrafter"/>
</dbReference>
<dbReference type="SMART" id="SM00004">
    <property type="entry name" value="NL"/>
    <property type="match status" value="2"/>
</dbReference>
<keyword evidence="4" id="KW-1015">Disulfide bond</keyword>
<evidence type="ECO:0000313" key="10">
    <source>
        <dbReference type="EMBL" id="KAK4294767.1"/>
    </source>
</evidence>
<evidence type="ECO:0000256" key="7">
    <source>
        <dbReference type="SAM" id="Phobius"/>
    </source>
</evidence>
<dbReference type="InterPro" id="IPR000800">
    <property type="entry name" value="Notch_dom"/>
</dbReference>
<dbReference type="Pfam" id="PF17103">
    <property type="entry name" value="Stealth_CR4"/>
    <property type="match status" value="1"/>
</dbReference>
<reference evidence="10" key="1">
    <citation type="submission" date="2023-11" db="EMBL/GenBank/DDBJ databases">
        <title>Genome assemblies of two species of porcelain crab, Petrolisthes cinctipes and Petrolisthes manimaculis (Anomura: Porcellanidae).</title>
        <authorList>
            <person name="Angst P."/>
        </authorList>
    </citation>
    <scope>NUCLEOTIDE SEQUENCE</scope>
    <source>
        <strain evidence="10">PB745_02</strain>
        <tissue evidence="10">Gill</tissue>
    </source>
</reference>
<evidence type="ECO:0000256" key="4">
    <source>
        <dbReference type="ARBA" id="ARBA00023157"/>
    </source>
</evidence>
<dbReference type="PROSITE" id="PS00018">
    <property type="entry name" value="EF_HAND_1"/>
    <property type="match status" value="1"/>
</dbReference>
<keyword evidence="7" id="KW-0472">Membrane</keyword>
<evidence type="ECO:0000256" key="2">
    <source>
        <dbReference type="ARBA" id="ARBA00022679"/>
    </source>
</evidence>
<dbReference type="Pfam" id="PF17102">
    <property type="entry name" value="Stealth_CR3"/>
    <property type="match status" value="1"/>
</dbReference>
<protein>
    <recommendedName>
        <fullName evidence="12">N-acetylglucosamine-1-phosphotransferase subunits alpha/beta</fullName>
    </recommendedName>
</protein>
<dbReference type="InterPro" id="IPR002048">
    <property type="entry name" value="EF_hand_dom"/>
</dbReference>
<dbReference type="Proteomes" id="UP001292094">
    <property type="component" value="Unassembled WGS sequence"/>
</dbReference>
<name>A0AAE1TR98_9EUCA</name>
<evidence type="ECO:0000313" key="11">
    <source>
        <dbReference type="Proteomes" id="UP001292094"/>
    </source>
</evidence>
<dbReference type="GO" id="GO:0005509">
    <property type="term" value="F:calcium ion binding"/>
    <property type="evidence" value="ECO:0007669"/>
    <property type="project" value="InterPro"/>
</dbReference>
<dbReference type="GO" id="GO:0003976">
    <property type="term" value="F:UDP-N-acetylglucosamine-lysosomal-enzyme N-acetylglucosaminephosphotransferase activity"/>
    <property type="evidence" value="ECO:0007669"/>
    <property type="project" value="TreeGrafter"/>
</dbReference>
<dbReference type="InterPro" id="IPR018247">
    <property type="entry name" value="EF_Hand_1_Ca_BS"/>
</dbReference>
<comment type="caution">
    <text evidence="10">The sequence shown here is derived from an EMBL/GenBank/DDBJ whole genome shotgun (WGS) entry which is preliminary data.</text>
</comment>
<evidence type="ECO:0008006" key="12">
    <source>
        <dbReference type="Google" id="ProtNLM"/>
    </source>
</evidence>
<dbReference type="PROSITE" id="PS50258">
    <property type="entry name" value="LNR"/>
    <property type="match status" value="1"/>
</dbReference>
<evidence type="ECO:0000256" key="6">
    <source>
        <dbReference type="SAM" id="MobiDB-lite"/>
    </source>
</evidence>
<dbReference type="PANTHER" id="PTHR24045:SF0">
    <property type="entry name" value="N-ACETYLGLUCOSAMINE-1-PHOSPHOTRANSFERASE SUBUNITS ALPHA_BETA"/>
    <property type="match status" value="1"/>
</dbReference>
<organism evidence="10 11">
    <name type="scientific">Petrolisthes manimaculis</name>
    <dbReference type="NCBI Taxonomy" id="1843537"/>
    <lineage>
        <taxon>Eukaryota</taxon>
        <taxon>Metazoa</taxon>
        <taxon>Ecdysozoa</taxon>
        <taxon>Arthropoda</taxon>
        <taxon>Crustacea</taxon>
        <taxon>Multicrustacea</taxon>
        <taxon>Malacostraca</taxon>
        <taxon>Eumalacostraca</taxon>
        <taxon>Eucarida</taxon>
        <taxon>Decapoda</taxon>
        <taxon>Pleocyemata</taxon>
        <taxon>Anomura</taxon>
        <taxon>Galatheoidea</taxon>
        <taxon>Porcellanidae</taxon>
        <taxon>Petrolisthes</taxon>
    </lineage>
</organism>
<dbReference type="InterPro" id="IPR031357">
    <property type="entry name" value="Stealth_CR3"/>
</dbReference>
<keyword evidence="7" id="KW-1133">Transmembrane helix</keyword>
<dbReference type="PROSITE" id="PS50222">
    <property type="entry name" value="EF_HAND_2"/>
    <property type="match status" value="1"/>
</dbReference>
<feature type="domain" description="EF-hand" evidence="8">
    <location>
        <begin position="1040"/>
        <end position="1075"/>
    </location>
</feature>
<gene>
    <name evidence="10" type="ORF">Pmani_032629</name>
</gene>
<keyword evidence="7" id="KW-0812">Transmembrane</keyword>
<dbReference type="GO" id="GO:0005794">
    <property type="term" value="C:Golgi apparatus"/>
    <property type="evidence" value="ECO:0007669"/>
    <property type="project" value="TreeGrafter"/>
</dbReference>
<dbReference type="Pfam" id="PF11380">
    <property type="entry name" value="Stealth_CR2"/>
    <property type="match status" value="1"/>
</dbReference>
<dbReference type="InterPro" id="IPR047141">
    <property type="entry name" value="Stealth"/>
</dbReference>
<evidence type="ECO:0000256" key="5">
    <source>
        <dbReference type="ARBA" id="ARBA00023180"/>
    </source>
</evidence>
<evidence type="ECO:0000259" key="8">
    <source>
        <dbReference type="PROSITE" id="PS50222"/>
    </source>
</evidence>
<feature type="domain" description="LNR" evidence="9">
    <location>
        <begin position="433"/>
        <end position="463"/>
    </location>
</feature>
<sequence length="1288" mass="144789">MQRLVKWWRRRVLDAVLTRPPPLLAVVFTVFITVFAVGFWCAHWLDRVDLAALRSLNVFSNNIKESNFFQELTGILPVDVVYTWVNGTDPKLIQGLRELTRVLNLTCPLSHCLAAPFITLWNSSIPKSVVSGMVGVAEVTSMGVTHDSILREYTVVRVAGDVEAAGVRSIQAHLQQLAGNTSIVRQAYWTSDVGGGWSVKYPGALLVSGGEHISNTHLLHLLFPHHPNIDTLCKVQTSDGRVRVVECHEGEDKVHAGEGDGEVAKGDLVSSLLRSSSHLRLPTNSSSSSLRLHQAMLMFQKDLHEQELNLKEVDANRFQDNEELRYSLRSVETFAPWVRRIFLVTNGQIPHWLNLDHPRLTIVTHKDIFPNHSHLPSFSSPAIECHLHRIPGLSEHFLYLNDDVLLGQEVWPEDFYTTSSGYKVHLSWSLPECSSGCPGSWLGDGYCDVSCNTSACEWDGGDCFGGARPDLDDFLDQDDSVMDFCAPSCADLWLADKFCDSSCNTGGCGYDGGDCGMDNVGNLYQLLAPSPLPLSPSHNITTYTLPRGVVAAWMNLSGVVKHDNNFATEGSHSNFPGLRSLILNTAQNALFIILKSNISASLVVRINVTDKENSNVVKYMFVVKCNTFAPDTSQTKTNLPPALPPPALVQNFTFTRVAPAIMTDKAEERDWKYSLVNVNSSHLPESVSSDLSQVVTLFQAGEITLNGLKRDKSLIIAKFVKSNPNQTFDWYPNEAEWLRRENLVLVSVEHANRVSKGNAVHVNLIKDKTNSSLAQSGPLLVNKLGHSRSLLWSSVPEHTRTNYELVNNQNHFTERANLISENKNDMLREFSKGQNIIVYSYLRTDDPNYLHKKDVPELMGKKSFVHKLSNIKGESRIKAQIPVLPNSQDTIQKRVESVDSRNNVPSPRHHDDGTLASHAGSLPWEKLRLFTSLHEDPQQYSQHKQTMYAGDYEVPHLGQRRLLTAFADSLLHVNRLYNAEYGHQARRVPAHMPHLISKSIMQKLQERYKEEFELTSSHHIRLANDMQYSFSYFYFLMSEKNKRATEEIFADFDTDGSKTLSDREIRTLLTRLHDLPLPYSTVQAFHIIVRNCSASLPVSVPVPPRPTPPYERYADSELPTVSVELVEACEELREMLSTLAEVPRYHHTLLGDSMVQFKMVPSNVSTVIHLLDEVRKGPKKFICLNSDLDLKGTSNDLVRALMQDTYESLFPIPSSFELPANYRNRFLETSELTAWRRWRAIVRAGVYACLAALVCLTLATFFSSEVDALSRRLCGRRRRRKLHGGLGV</sequence>
<evidence type="ECO:0000259" key="9">
    <source>
        <dbReference type="PROSITE" id="PS50258"/>
    </source>
</evidence>
<accession>A0AAE1TR98</accession>
<dbReference type="Pfam" id="PF17101">
    <property type="entry name" value="Stealth_CR1"/>
    <property type="match status" value="1"/>
</dbReference>
<dbReference type="PANTHER" id="PTHR24045">
    <property type="match status" value="1"/>
</dbReference>
<dbReference type="InterPro" id="IPR031358">
    <property type="entry name" value="Stealth_CR1"/>
</dbReference>
<keyword evidence="2" id="KW-0808">Transferase</keyword>
<keyword evidence="3" id="KW-0677">Repeat</keyword>